<keyword evidence="1" id="KW-0862">Zinc</keyword>
<sequence length="474" mass="52611">MSCRATQTYRLLTFPPCHETTLHVEPPDMCKVVDSATPPEKCENVSPNTGASKSDGINALSLNVGKDSYGIKSMAMRKPSEKGTTKAEHFLDDRCDIPVPMAIPLSEISYPSPPESIYSPDTKVVGSWSIDDGGCQEDGQTTQSPNQNSVRDNGPVQKSSASTKPVAQPTIPKRKSRGIASSRGSNSNSDDEGSSLKRQCHGSAEPRIPLLACPFYKRDPHKYQDCLSYQLRRIKDVKQHVYRKHSKPEFYCSRCFQIFSTASDRDLHTRPARCEMHTDPQYDGITTEQKKALAIYVNRGKRLEDQWYDTYDIIFPSEARPKSVFVGNYFEEVIPLLRAFWDTRQSGIISNIAESGYFDGGVDQGSINAIMNTVFDQFEESIDGAAPEQESLSNTGLDASHVETPYPSHGNSFHEIFPEFASPQPLSNEMVPGWIGQSSVGDMWPLDSAYPVAIQFGPFSSTEVGENTLFQDET</sequence>
<feature type="region of interest" description="Disordered" evidence="2">
    <location>
        <begin position="128"/>
        <end position="201"/>
    </location>
</feature>
<evidence type="ECO:0000256" key="1">
    <source>
        <dbReference type="PROSITE-ProRule" id="PRU00042"/>
    </source>
</evidence>
<dbReference type="PROSITE" id="PS50157">
    <property type="entry name" value="ZINC_FINGER_C2H2_2"/>
    <property type="match status" value="1"/>
</dbReference>
<dbReference type="GO" id="GO:0008270">
    <property type="term" value="F:zinc ion binding"/>
    <property type="evidence" value="ECO:0007669"/>
    <property type="project" value="UniProtKB-KW"/>
</dbReference>
<reference evidence="4 5" key="1">
    <citation type="submission" date="2016-04" db="EMBL/GenBank/DDBJ databases">
        <title>A degradative enzymes factory behind the ericoid mycorrhizal symbiosis.</title>
        <authorList>
            <consortium name="DOE Joint Genome Institute"/>
            <person name="Martino E."/>
            <person name="Morin E."/>
            <person name="Grelet G."/>
            <person name="Kuo A."/>
            <person name="Kohler A."/>
            <person name="Daghino S."/>
            <person name="Barry K."/>
            <person name="Choi C."/>
            <person name="Cichocki N."/>
            <person name="Clum A."/>
            <person name="Copeland A."/>
            <person name="Hainaut M."/>
            <person name="Haridas S."/>
            <person name="Labutti K."/>
            <person name="Lindquist E."/>
            <person name="Lipzen A."/>
            <person name="Khouja H.-R."/>
            <person name="Murat C."/>
            <person name="Ohm R."/>
            <person name="Olson A."/>
            <person name="Spatafora J."/>
            <person name="Veneault-Fourrey C."/>
            <person name="Henrissat B."/>
            <person name="Grigoriev I."/>
            <person name="Martin F."/>
            <person name="Perotto S."/>
        </authorList>
    </citation>
    <scope>NUCLEOTIDE SEQUENCE [LARGE SCALE GENOMIC DNA]</scope>
    <source>
        <strain evidence="4 5">F</strain>
    </source>
</reference>
<accession>A0A2J6RNY3</accession>
<gene>
    <name evidence="4" type="ORF">L207DRAFT_565746</name>
</gene>
<dbReference type="InterPro" id="IPR013087">
    <property type="entry name" value="Znf_C2H2_type"/>
</dbReference>
<keyword evidence="1" id="KW-0479">Metal-binding</keyword>
<feature type="domain" description="C2H2-type" evidence="3">
    <location>
        <begin position="250"/>
        <end position="282"/>
    </location>
</feature>
<dbReference type="PANTHER" id="PTHR38166">
    <property type="entry name" value="C2H2-TYPE DOMAIN-CONTAINING PROTEIN-RELATED"/>
    <property type="match status" value="1"/>
</dbReference>
<dbReference type="STRING" id="1149755.A0A2J6RNY3"/>
<dbReference type="PANTHER" id="PTHR38166:SF1">
    <property type="entry name" value="C2H2-TYPE DOMAIN-CONTAINING PROTEIN"/>
    <property type="match status" value="1"/>
</dbReference>
<feature type="compositionally biased region" description="Polar residues" evidence="2">
    <location>
        <begin position="138"/>
        <end position="165"/>
    </location>
</feature>
<name>A0A2J6RNY3_HYAVF</name>
<evidence type="ECO:0000313" key="4">
    <source>
        <dbReference type="EMBL" id="PMD40227.1"/>
    </source>
</evidence>
<feature type="compositionally biased region" description="Low complexity" evidence="2">
    <location>
        <begin position="178"/>
        <end position="188"/>
    </location>
</feature>
<evidence type="ECO:0000313" key="5">
    <source>
        <dbReference type="Proteomes" id="UP000235786"/>
    </source>
</evidence>
<protein>
    <recommendedName>
        <fullName evidence="3">C2H2-type domain-containing protein</fullName>
    </recommendedName>
</protein>
<keyword evidence="1" id="KW-0863">Zinc-finger</keyword>
<dbReference type="AlphaFoldDB" id="A0A2J6RNY3"/>
<organism evidence="4 5">
    <name type="scientific">Hyaloscypha variabilis (strain UAMH 11265 / GT02V1 / F)</name>
    <name type="common">Meliniomyces variabilis</name>
    <dbReference type="NCBI Taxonomy" id="1149755"/>
    <lineage>
        <taxon>Eukaryota</taxon>
        <taxon>Fungi</taxon>
        <taxon>Dikarya</taxon>
        <taxon>Ascomycota</taxon>
        <taxon>Pezizomycotina</taxon>
        <taxon>Leotiomycetes</taxon>
        <taxon>Helotiales</taxon>
        <taxon>Hyaloscyphaceae</taxon>
        <taxon>Hyaloscypha</taxon>
        <taxon>Hyaloscypha variabilis</taxon>
    </lineage>
</organism>
<dbReference type="Proteomes" id="UP000235786">
    <property type="component" value="Unassembled WGS sequence"/>
</dbReference>
<evidence type="ECO:0000259" key="3">
    <source>
        <dbReference type="PROSITE" id="PS50157"/>
    </source>
</evidence>
<evidence type="ECO:0000256" key="2">
    <source>
        <dbReference type="SAM" id="MobiDB-lite"/>
    </source>
</evidence>
<dbReference type="OrthoDB" id="3521097at2759"/>
<proteinExistence type="predicted"/>
<dbReference type="EMBL" id="KZ613945">
    <property type="protein sequence ID" value="PMD40227.1"/>
    <property type="molecule type" value="Genomic_DNA"/>
</dbReference>
<keyword evidence="5" id="KW-1185">Reference proteome</keyword>